<reference evidence="2 3" key="1">
    <citation type="submission" date="2019-08" db="EMBL/GenBank/DDBJ databases">
        <authorList>
            <person name="Peeters C."/>
        </authorList>
    </citation>
    <scope>NUCLEOTIDE SEQUENCE [LARGE SCALE GENOMIC DNA]</scope>
    <source>
        <strain evidence="2 3">LMG 31011</strain>
    </source>
</reference>
<keyword evidence="1" id="KW-0472">Membrane</keyword>
<proteinExistence type="predicted"/>
<dbReference type="RefSeq" id="WP_150574040.1">
    <property type="nucleotide sequence ID" value="NZ_CABPSN010000001.1"/>
</dbReference>
<name>A0A5E4RJY3_9BURK</name>
<gene>
    <name evidence="2" type="ORF">PAQ31011_00160</name>
</gene>
<dbReference type="OrthoDB" id="4080816at2"/>
<evidence type="ECO:0000313" key="2">
    <source>
        <dbReference type="EMBL" id="VVD62349.1"/>
    </source>
</evidence>
<dbReference type="Proteomes" id="UP000366819">
    <property type="component" value="Unassembled WGS sequence"/>
</dbReference>
<feature type="transmembrane region" description="Helical" evidence="1">
    <location>
        <begin position="245"/>
        <end position="263"/>
    </location>
</feature>
<dbReference type="AlphaFoldDB" id="A0A5E4RJY3"/>
<dbReference type="EMBL" id="CABPSN010000001">
    <property type="protein sequence ID" value="VVD62349.1"/>
    <property type="molecule type" value="Genomic_DNA"/>
</dbReference>
<protein>
    <submittedName>
        <fullName evidence="2">Uncharacterized protein</fullName>
    </submittedName>
</protein>
<keyword evidence="1" id="KW-0812">Transmembrane</keyword>
<feature type="transmembrane region" description="Helical" evidence="1">
    <location>
        <begin position="269"/>
        <end position="287"/>
    </location>
</feature>
<organism evidence="2 3">
    <name type="scientific">Pandoraea aquatica</name>
    <dbReference type="NCBI Taxonomy" id="2508290"/>
    <lineage>
        <taxon>Bacteria</taxon>
        <taxon>Pseudomonadati</taxon>
        <taxon>Pseudomonadota</taxon>
        <taxon>Betaproteobacteria</taxon>
        <taxon>Burkholderiales</taxon>
        <taxon>Burkholderiaceae</taxon>
        <taxon>Pandoraea</taxon>
    </lineage>
</organism>
<evidence type="ECO:0000256" key="1">
    <source>
        <dbReference type="SAM" id="Phobius"/>
    </source>
</evidence>
<evidence type="ECO:0000313" key="3">
    <source>
        <dbReference type="Proteomes" id="UP000366819"/>
    </source>
</evidence>
<sequence>MSHPVFLESPPWPRMPEGRKGELKTYFSADGPSLEANAYLPLFWRVLFSAEDIHFAYVIDEFDPDDDAVEIDEFLEGATQAEKDAKYPYLVTTKTLALERAARRRDHVIELLGERYRAIFDAFVDYLGTAYGGFILVRTGGLPDVTDATEWMTTELEQVAALDHGTHVQPALADEIEDLRRVADSDAVWRSTGTGNPRAEVNPWPSRSLVEAFPACAPRTRPAVTERPPTVEKHQYRDPNALDKALEWVAILVFAAVAVGTWATTRSVWKAVVATVVVTAIMAWLLVRVRRK</sequence>
<keyword evidence="1" id="KW-1133">Transmembrane helix</keyword>
<keyword evidence="3" id="KW-1185">Reference proteome</keyword>
<accession>A0A5E4RJY3</accession>